<dbReference type="SUPFAM" id="SSF53448">
    <property type="entry name" value="Nucleotide-diphospho-sugar transferases"/>
    <property type="match status" value="1"/>
</dbReference>
<protein>
    <recommendedName>
        <fullName evidence="2">Glycosyltransferase 2-like domain-containing protein</fullName>
    </recommendedName>
</protein>
<dbReference type="RefSeq" id="WP_085502736.1">
    <property type="nucleotide sequence ID" value="NZ_BSFH01000015.1"/>
</dbReference>
<dbReference type="GO" id="GO:0016758">
    <property type="term" value="F:hexosyltransferase activity"/>
    <property type="evidence" value="ECO:0007669"/>
    <property type="project" value="UniProtKB-ARBA"/>
</dbReference>
<dbReference type="Pfam" id="PF00535">
    <property type="entry name" value="Glycos_transf_2"/>
    <property type="match status" value="1"/>
</dbReference>
<accession>A0AAD3NWD3</accession>
<dbReference type="EMBL" id="BSFH01000015">
    <property type="protein sequence ID" value="GLK63175.1"/>
    <property type="molecule type" value="Genomic_DNA"/>
</dbReference>
<dbReference type="InterPro" id="IPR029044">
    <property type="entry name" value="Nucleotide-diphossugar_trans"/>
</dbReference>
<evidence type="ECO:0000259" key="2">
    <source>
        <dbReference type="Pfam" id="PF00535"/>
    </source>
</evidence>
<comment type="caution">
    <text evidence="3">The sequence shown here is derived from an EMBL/GenBank/DDBJ whole genome shotgun (WGS) entry which is preliminary data.</text>
</comment>
<dbReference type="InterPro" id="IPR001173">
    <property type="entry name" value="Glyco_trans_2-like"/>
</dbReference>
<organism evidence="3 4">
    <name type="scientific">Paracoccus kondratievae</name>
    <dbReference type="NCBI Taxonomy" id="135740"/>
    <lineage>
        <taxon>Bacteria</taxon>
        <taxon>Pseudomonadati</taxon>
        <taxon>Pseudomonadota</taxon>
        <taxon>Alphaproteobacteria</taxon>
        <taxon>Rhodobacterales</taxon>
        <taxon>Paracoccaceae</taxon>
        <taxon>Paracoccus</taxon>
    </lineage>
</organism>
<feature type="coiled-coil region" evidence="1">
    <location>
        <begin position="331"/>
        <end position="372"/>
    </location>
</feature>
<sequence length="428" mass="48365">MSISFIVTTFNIAPYIAKCLKSLQPCLQPGDQVIIVDDGSTDGTDEAVRGFLDGAGFGAGVKVTTVWLGANTIGGVGIAGNLGLDRVECDTVFFVDGDDYLIPEGFLRARREYEARPADIFFTDYLEYDQKAGDVRQPADRLKWDALETARTPEELRLAGINLIAVPWRKFYRTEFLRKHRIRFPEGDFFFEDNPFHWRVCTLAESIGHSRRVVCHHRINRPGQTMASTGVELAAFFTHFDTILAELPANRDDLRLQAGRWLLGNMSWHIPRLQASAYFPYGSQAHEALAKIPDEHWKQLGQEMSNTTIWYQADRLRLPGGIWDVVRFWQANSSQGQLARANREIDKLSKRAMDIETRVKGLEKQLKTIREIAQAQQAVEEFASLQHLLSQGEKKDLPAWTQTVVQEPLHVAGDVDAEPNLGRRVSVL</sequence>
<dbReference type="PANTHER" id="PTHR22916">
    <property type="entry name" value="GLYCOSYLTRANSFERASE"/>
    <property type="match status" value="1"/>
</dbReference>
<evidence type="ECO:0000313" key="3">
    <source>
        <dbReference type="EMBL" id="GLK63175.1"/>
    </source>
</evidence>
<feature type="domain" description="Glycosyltransferase 2-like" evidence="2">
    <location>
        <begin position="4"/>
        <end position="175"/>
    </location>
</feature>
<evidence type="ECO:0000313" key="4">
    <source>
        <dbReference type="Proteomes" id="UP001143349"/>
    </source>
</evidence>
<dbReference type="Gene3D" id="3.90.550.10">
    <property type="entry name" value="Spore Coat Polysaccharide Biosynthesis Protein SpsA, Chain A"/>
    <property type="match status" value="1"/>
</dbReference>
<gene>
    <name evidence="3" type="ORF">GCM10017635_06440</name>
</gene>
<reference evidence="3" key="2">
    <citation type="submission" date="2023-01" db="EMBL/GenBank/DDBJ databases">
        <authorList>
            <person name="Sun Q."/>
            <person name="Evtushenko L."/>
        </authorList>
    </citation>
    <scope>NUCLEOTIDE SEQUENCE</scope>
    <source>
        <strain evidence="3">VKM B-2222</strain>
    </source>
</reference>
<dbReference type="CDD" id="cd00761">
    <property type="entry name" value="Glyco_tranf_GTA_type"/>
    <property type="match status" value="1"/>
</dbReference>
<dbReference type="Proteomes" id="UP001143349">
    <property type="component" value="Unassembled WGS sequence"/>
</dbReference>
<keyword evidence="4" id="KW-1185">Reference proteome</keyword>
<keyword evidence="1" id="KW-0175">Coiled coil</keyword>
<evidence type="ECO:0000256" key="1">
    <source>
        <dbReference type="SAM" id="Coils"/>
    </source>
</evidence>
<reference evidence="3" key="1">
    <citation type="journal article" date="2014" name="Int. J. Syst. Evol. Microbiol.">
        <title>Complete genome sequence of Corynebacterium casei LMG S-19264T (=DSM 44701T), isolated from a smear-ripened cheese.</title>
        <authorList>
            <consortium name="US DOE Joint Genome Institute (JGI-PGF)"/>
            <person name="Walter F."/>
            <person name="Albersmeier A."/>
            <person name="Kalinowski J."/>
            <person name="Ruckert C."/>
        </authorList>
    </citation>
    <scope>NUCLEOTIDE SEQUENCE</scope>
    <source>
        <strain evidence="3">VKM B-2222</strain>
    </source>
</reference>
<proteinExistence type="predicted"/>
<name>A0AAD3NWD3_9RHOB</name>
<dbReference type="AlphaFoldDB" id="A0AAD3NWD3"/>